<proteinExistence type="predicted"/>
<dbReference type="EMBL" id="VMTX01000005">
    <property type="protein sequence ID" value="TVU84879.1"/>
    <property type="molecule type" value="Genomic_DNA"/>
</dbReference>
<evidence type="ECO:0000313" key="2">
    <source>
        <dbReference type="Proteomes" id="UP000320648"/>
    </source>
</evidence>
<name>A0A2N6TPG8_9CORY</name>
<dbReference type="Proteomes" id="UP000320648">
    <property type="component" value="Unassembled WGS sequence"/>
</dbReference>
<dbReference type="AlphaFoldDB" id="A0A2N6TPG8"/>
<accession>A0A2N6TPG8</accession>
<protein>
    <submittedName>
        <fullName evidence="1">Uncharacterized protein</fullName>
    </submittedName>
</protein>
<gene>
    <name evidence="1" type="ORF">FQN05_05275</name>
</gene>
<reference evidence="1 2" key="1">
    <citation type="submission" date="2019-07" db="EMBL/GenBank/DDBJ databases">
        <title>Draft genome of C. aurimucosum strain 15-4290.</title>
        <authorList>
            <person name="Pacheco L.G.C."/>
            <person name="Aguiar E.R.G.R."/>
            <person name="Navas J."/>
            <person name="Santos C.S."/>
            <person name="Rocha D.J.P.G."/>
        </authorList>
    </citation>
    <scope>NUCLEOTIDE SEQUENCE [LARGE SCALE GENOMIC DNA]</scope>
    <source>
        <strain evidence="1 2">15-4290</strain>
    </source>
</reference>
<evidence type="ECO:0000313" key="1">
    <source>
        <dbReference type="EMBL" id="TVU84879.1"/>
    </source>
</evidence>
<dbReference type="RefSeq" id="WP_070517242.1">
    <property type="nucleotide sequence ID" value="NZ_PNHI01000005.1"/>
</dbReference>
<organism evidence="1 2">
    <name type="scientific">Corynebacterium aurimucosum</name>
    <dbReference type="NCBI Taxonomy" id="169292"/>
    <lineage>
        <taxon>Bacteria</taxon>
        <taxon>Bacillati</taxon>
        <taxon>Actinomycetota</taxon>
        <taxon>Actinomycetes</taxon>
        <taxon>Mycobacteriales</taxon>
        <taxon>Corynebacteriaceae</taxon>
        <taxon>Corynebacterium</taxon>
    </lineage>
</organism>
<comment type="caution">
    <text evidence="1">The sequence shown here is derived from an EMBL/GenBank/DDBJ whole genome shotgun (WGS) entry which is preliminary data.</text>
</comment>
<sequence>MTTPDIEVDYDSVDSILDVIGRCLRVDRKLNQRTPWDGFVVVSGYEQGHAARQAWRFVGDKTLITTVSALNPAFNRTLIARLRQLTADPERGEWQTWIARYDLASDSFDHTFLWPGEDEGFNVLAYDTPMSTIETLNPAHHAE</sequence>